<dbReference type="Gramene" id="Pp3c2_32970V3.1">
    <property type="protein sequence ID" value="Pp3c2_32970V3.1"/>
    <property type="gene ID" value="Pp3c2_32970"/>
</dbReference>
<gene>
    <name evidence="1" type="ORF">PHYPA_003573</name>
</gene>
<evidence type="ECO:0000313" key="1">
    <source>
        <dbReference type="EMBL" id="PNR60780.1"/>
    </source>
</evidence>
<dbReference type="EnsemblPlants" id="Pp3c2_32970V3.1">
    <property type="protein sequence ID" value="Pp3c2_32970V3.1"/>
    <property type="gene ID" value="Pp3c2_32970"/>
</dbReference>
<dbReference type="PaxDb" id="3218-PP1S304_61V6.1"/>
<protein>
    <submittedName>
        <fullName evidence="1 2">Uncharacterized protein</fullName>
    </submittedName>
</protein>
<dbReference type="Proteomes" id="UP000006727">
    <property type="component" value="Chromosome 2"/>
</dbReference>
<keyword evidence="3" id="KW-1185">Reference proteome</keyword>
<reference evidence="1 3" key="2">
    <citation type="journal article" date="2018" name="Plant J.">
        <title>The Physcomitrella patens chromosome-scale assembly reveals moss genome structure and evolution.</title>
        <authorList>
            <person name="Lang D."/>
            <person name="Ullrich K.K."/>
            <person name="Murat F."/>
            <person name="Fuchs J."/>
            <person name="Jenkins J."/>
            <person name="Haas F.B."/>
            <person name="Piednoel M."/>
            <person name="Gundlach H."/>
            <person name="Van Bel M."/>
            <person name="Meyberg R."/>
            <person name="Vives C."/>
            <person name="Morata J."/>
            <person name="Symeonidi A."/>
            <person name="Hiss M."/>
            <person name="Muchero W."/>
            <person name="Kamisugi Y."/>
            <person name="Saleh O."/>
            <person name="Blanc G."/>
            <person name="Decker E.L."/>
            <person name="van Gessel N."/>
            <person name="Grimwood J."/>
            <person name="Hayes R.D."/>
            <person name="Graham S.W."/>
            <person name="Gunter L.E."/>
            <person name="McDaniel S.F."/>
            <person name="Hoernstein S.N.W."/>
            <person name="Larsson A."/>
            <person name="Li F.W."/>
            <person name="Perroud P.F."/>
            <person name="Phillips J."/>
            <person name="Ranjan P."/>
            <person name="Rokshar D.S."/>
            <person name="Rothfels C.J."/>
            <person name="Schneider L."/>
            <person name="Shu S."/>
            <person name="Stevenson D.W."/>
            <person name="Thummler F."/>
            <person name="Tillich M."/>
            <person name="Villarreal Aguilar J.C."/>
            <person name="Widiez T."/>
            <person name="Wong G.K."/>
            <person name="Wymore A."/>
            <person name="Zhang Y."/>
            <person name="Zimmer A.D."/>
            <person name="Quatrano R.S."/>
            <person name="Mayer K.F.X."/>
            <person name="Goodstein D."/>
            <person name="Casacuberta J.M."/>
            <person name="Vandepoele K."/>
            <person name="Reski R."/>
            <person name="Cuming A.C."/>
            <person name="Tuskan G.A."/>
            <person name="Maumus F."/>
            <person name="Salse J."/>
            <person name="Schmutz J."/>
            <person name="Rensing S.A."/>
        </authorList>
    </citation>
    <scope>NUCLEOTIDE SEQUENCE [LARGE SCALE GENOMIC DNA]</scope>
    <source>
        <strain evidence="2 3">cv. Gransden 2004</strain>
    </source>
</reference>
<reference evidence="1 3" key="1">
    <citation type="journal article" date="2008" name="Science">
        <title>The Physcomitrella genome reveals evolutionary insights into the conquest of land by plants.</title>
        <authorList>
            <person name="Rensing S."/>
            <person name="Lang D."/>
            <person name="Zimmer A."/>
            <person name="Terry A."/>
            <person name="Salamov A."/>
            <person name="Shapiro H."/>
            <person name="Nishiyama T."/>
            <person name="Perroud P.-F."/>
            <person name="Lindquist E."/>
            <person name="Kamisugi Y."/>
            <person name="Tanahashi T."/>
            <person name="Sakakibara K."/>
            <person name="Fujita T."/>
            <person name="Oishi K."/>
            <person name="Shin-I T."/>
            <person name="Kuroki Y."/>
            <person name="Toyoda A."/>
            <person name="Suzuki Y."/>
            <person name="Hashimoto A."/>
            <person name="Yamaguchi K."/>
            <person name="Sugano A."/>
            <person name="Kohara Y."/>
            <person name="Fujiyama A."/>
            <person name="Anterola A."/>
            <person name="Aoki S."/>
            <person name="Ashton N."/>
            <person name="Barbazuk W.B."/>
            <person name="Barker E."/>
            <person name="Bennetzen J."/>
            <person name="Bezanilla M."/>
            <person name="Blankenship R."/>
            <person name="Cho S.H."/>
            <person name="Dutcher S."/>
            <person name="Estelle M."/>
            <person name="Fawcett J.A."/>
            <person name="Gundlach H."/>
            <person name="Hanada K."/>
            <person name="Heyl A."/>
            <person name="Hicks K.A."/>
            <person name="Hugh J."/>
            <person name="Lohr M."/>
            <person name="Mayer K."/>
            <person name="Melkozernov A."/>
            <person name="Murata T."/>
            <person name="Nelson D."/>
            <person name="Pils B."/>
            <person name="Prigge M."/>
            <person name="Reiss B."/>
            <person name="Renner T."/>
            <person name="Rombauts S."/>
            <person name="Rushton P."/>
            <person name="Sanderfoot A."/>
            <person name="Schween G."/>
            <person name="Shiu S.-H."/>
            <person name="Stueber K."/>
            <person name="Theodoulou F.L."/>
            <person name="Tu H."/>
            <person name="Van de Peer Y."/>
            <person name="Verrier P.J."/>
            <person name="Waters E."/>
            <person name="Wood A."/>
            <person name="Yang L."/>
            <person name="Cove D."/>
            <person name="Cuming A."/>
            <person name="Hasebe M."/>
            <person name="Lucas S."/>
            <person name="Mishler D.B."/>
            <person name="Reski R."/>
            <person name="Grigoriev I."/>
            <person name="Quatrano R.S."/>
            <person name="Boore J.L."/>
        </authorList>
    </citation>
    <scope>NUCLEOTIDE SEQUENCE [LARGE SCALE GENOMIC DNA]</scope>
    <source>
        <strain evidence="2 3">cv. Gransden 2004</strain>
    </source>
</reference>
<sequence>MNFAAKGEVLSYTECDHAVPITGQKILMLALSKIIPKTECTQNRYVYLSHAQRVKTSWKKSSYRMGDKYLQVIFDTDLVTDAFELMYSNQEARLELESQAIVKSFTITTLDEFQLGKFVGCMVSKPETYGNEGIRDGGQLKTLHSGQFKHADRHRVLFTTSSSWENTLRKIIGSTSDIHDAASDAYGIEPKLCA</sequence>
<dbReference type="InParanoid" id="A0A2K1L424"/>
<evidence type="ECO:0000313" key="3">
    <source>
        <dbReference type="Proteomes" id="UP000006727"/>
    </source>
</evidence>
<accession>A0A2K1L424</accession>
<evidence type="ECO:0000313" key="2">
    <source>
        <dbReference type="EnsemblPlants" id="Pp3c2_32970V3.1"/>
    </source>
</evidence>
<dbReference type="EMBL" id="ABEU02000002">
    <property type="protein sequence ID" value="PNR60780.1"/>
    <property type="molecule type" value="Genomic_DNA"/>
</dbReference>
<proteinExistence type="predicted"/>
<organism evidence="1">
    <name type="scientific">Physcomitrium patens</name>
    <name type="common">Spreading-leaved earth moss</name>
    <name type="synonym">Physcomitrella patens</name>
    <dbReference type="NCBI Taxonomy" id="3218"/>
    <lineage>
        <taxon>Eukaryota</taxon>
        <taxon>Viridiplantae</taxon>
        <taxon>Streptophyta</taxon>
        <taxon>Embryophyta</taxon>
        <taxon>Bryophyta</taxon>
        <taxon>Bryophytina</taxon>
        <taxon>Bryopsida</taxon>
        <taxon>Funariidae</taxon>
        <taxon>Funariales</taxon>
        <taxon>Funariaceae</taxon>
        <taxon>Physcomitrium</taxon>
    </lineage>
</organism>
<dbReference type="AlphaFoldDB" id="A0A2K1L424"/>
<reference evidence="2" key="3">
    <citation type="submission" date="2020-12" db="UniProtKB">
        <authorList>
            <consortium name="EnsemblPlants"/>
        </authorList>
    </citation>
    <scope>IDENTIFICATION</scope>
</reference>
<name>A0A2K1L424_PHYPA</name>